<feature type="domain" description="SGNH hydrolase-type esterase" evidence="2">
    <location>
        <begin position="75"/>
        <end position="225"/>
    </location>
</feature>
<dbReference type="InterPro" id="IPR036514">
    <property type="entry name" value="SGNH_hydro_sf"/>
</dbReference>
<organism evidence="3 4">
    <name type="scientific">Luteimonas galliterrae</name>
    <dbReference type="NCBI Taxonomy" id="2940486"/>
    <lineage>
        <taxon>Bacteria</taxon>
        <taxon>Pseudomonadati</taxon>
        <taxon>Pseudomonadota</taxon>
        <taxon>Gammaproteobacteria</taxon>
        <taxon>Lysobacterales</taxon>
        <taxon>Lysobacteraceae</taxon>
        <taxon>Luteimonas</taxon>
    </lineage>
</organism>
<reference evidence="3 4" key="1">
    <citation type="submission" date="2022-05" db="EMBL/GenBank/DDBJ databases">
        <title>Luteimonas sp. SX5, whole genome shotgun sequencing project.</title>
        <authorList>
            <person name="Zhao G."/>
            <person name="Shen L."/>
        </authorList>
    </citation>
    <scope>NUCLEOTIDE SEQUENCE [LARGE SCALE GENOMIC DNA]</scope>
    <source>
        <strain evidence="3 4">SX5</strain>
    </source>
</reference>
<dbReference type="Pfam" id="PF13472">
    <property type="entry name" value="Lipase_GDSL_2"/>
    <property type="match status" value="1"/>
</dbReference>
<evidence type="ECO:0000313" key="3">
    <source>
        <dbReference type="EMBL" id="MCL1634471.1"/>
    </source>
</evidence>
<dbReference type="Proteomes" id="UP001431217">
    <property type="component" value="Unassembled WGS sequence"/>
</dbReference>
<dbReference type="PROSITE" id="PS51257">
    <property type="entry name" value="PROKAR_LIPOPROTEIN"/>
    <property type="match status" value="1"/>
</dbReference>
<dbReference type="RefSeq" id="WP_249472951.1">
    <property type="nucleotide sequence ID" value="NZ_JAMBEP010000001.1"/>
</dbReference>
<dbReference type="InterPro" id="IPR013830">
    <property type="entry name" value="SGNH_hydro"/>
</dbReference>
<evidence type="ECO:0000256" key="1">
    <source>
        <dbReference type="SAM" id="SignalP"/>
    </source>
</evidence>
<dbReference type="PANTHER" id="PTHR30383">
    <property type="entry name" value="THIOESTERASE 1/PROTEASE 1/LYSOPHOSPHOLIPASE L1"/>
    <property type="match status" value="1"/>
</dbReference>
<feature type="chain" id="PRO_5047410601" evidence="1">
    <location>
        <begin position="21"/>
        <end position="235"/>
    </location>
</feature>
<evidence type="ECO:0000259" key="2">
    <source>
        <dbReference type="Pfam" id="PF13472"/>
    </source>
</evidence>
<evidence type="ECO:0000313" key="4">
    <source>
        <dbReference type="Proteomes" id="UP001431217"/>
    </source>
</evidence>
<sequence length="235" mass="25645">MRARAAQLIFVALFAVLTLAAGCAANPSATTPSPPPLDPPSADWTVDLAAFAAQDAADPPPQRPVVFTGSSSIRLWQTLAEDFPGVPTLNRGFGGSQLRDVAHYADTLAIQYRPRMIVIYGGDNDINAGRDAQQVLSDFRAVVARIRSDLPDVPIVYLSIKPSPSRESQLATQREANAAIRAEAARWPRVEFVDVATPMLDAGGRPRPELFVEDRLHMNRDGYALWRRIVAPHLK</sequence>
<keyword evidence="4" id="KW-1185">Reference proteome</keyword>
<dbReference type="SUPFAM" id="SSF52266">
    <property type="entry name" value="SGNH hydrolase"/>
    <property type="match status" value="1"/>
</dbReference>
<feature type="signal peptide" evidence="1">
    <location>
        <begin position="1"/>
        <end position="20"/>
    </location>
</feature>
<comment type="caution">
    <text evidence="3">The sequence shown here is derived from an EMBL/GenBank/DDBJ whole genome shotgun (WGS) entry which is preliminary data.</text>
</comment>
<accession>A0ABT0MHW4</accession>
<dbReference type="EMBL" id="JAMBEP010000001">
    <property type="protein sequence ID" value="MCL1634471.1"/>
    <property type="molecule type" value="Genomic_DNA"/>
</dbReference>
<keyword evidence="1" id="KW-0732">Signal</keyword>
<proteinExistence type="predicted"/>
<dbReference type="InterPro" id="IPR051532">
    <property type="entry name" value="Ester_Hydrolysis_Enzymes"/>
</dbReference>
<protein>
    <submittedName>
        <fullName evidence="3">GDSL-type esterase/lipase family protein</fullName>
    </submittedName>
</protein>
<dbReference type="Gene3D" id="3.40.50.1110">
    <property type="entry name" value="SGNH hydrolase"/>
    <property type="match status" value="1"/>
</dbReference>
<gene>
    <name evidence="3" type="ORF">M2650_07480</name>
</gene>
<name>A0ABT0MHW4_9GAMM</name>
<dbReference type="PANTHER" id="PTHR30383:SF5">
    <property type="entry name" value="SGNH HYDROLASE-TYPE ESTERASE DOMAIN-CONTAINING PROTEIN"/>
    <property type="match status" value="1"/>
</dbReference>